<gene>
    <name evidence="9" type="ORF">E7215_13900</name>
</gene>
<reference evidence="9" key="1">
    <citation type="submission" date="2019-04" db="EMBL/GenBank/DDBJ databases">
        <title>Evolution of Biomass-Degrading Anaerobic Consortia Revealed by Metagenomics.</title>
        <authorList>
            <person name="Peng X."/>
        </authorList>
    </citation>
    <scope>NUCLEOTIDE SEQUENCE</scope>
    <source>
        <strain evidence="9">SIG254</strain>
    </source>
</reference>
<dbReference type="Gene3D" id="1.20.1250.20">
    <property type="entry name" value="MFS general substrate transporter like domains"/>
    <property type="match status" value="1"/>
</dbReference>
<evidence type="ECO:0000256" key="2">
    <source>
        <dbReference type="ARBA" id="ARBA00022448"/>
    </source>
</evidence>
<accession>A0A927ZLB6</accession>
<evidence type="ECO:0000256" key="1">
    <source>
        <dbReference type="ARBA" id="ARBA00004651"/>
    </source>
</evidence>
<comment type="caution">
    <text evidence="9">The sequence shown here is derived from an EMBL/GenBank/DDBJ whole genome shotgun (WGS) entry which is preliminary data.</text>
</comment>
<protein>
    <submittedName>
        <fullName evidence="9">MFS transporter</fullName>
    </submittedName>
</protein>
<feature type="transmembrane region" description="Helical" evidence="7">
    <location>
        <begin position="374"/>
        <end position="391"/>
    </location>
</feature>
<dbReference type="Proteomes" id="UP000768462">
    <property type="component" value="Unassembled WGS sequence"/>
</dbReference>
<dbReference type="InterPro" id="IPR020846">
    <property type="entry name" value="MFS_dom"/>
</dbReference>
<dbReference type="Pfam" id="PF07690">
    <property type="entry name" value="MFS_1"/>
    <property type="match status" value="1"/>
</dbReference>
<feature type="transmembrane region" description="Helical" evidence="7">
    <location>
        <begin position="287"/>
        <end position="306"/>
    </location>
</feature>
<evidence type="ECO:0000256" key="7">
    <source>
        <dbReference type="SAM" id="Phobius"/>
    </source>
</evidence>
<dbReference type="PANTHER" id="PTHR43266">
    <property type="entry name" value="MACROLIDE-EFFLUX PROTEIN"/>
    <property type="match status" value="1"/>
</dbReference>
<dbReference type="PRINTS" id="PR01988">
    <property type="entry name" value="EXPORTERBACE"/>
</dbReference>
<name>A0A927ZLB6_9CLOT</name>
<evidence type="ECO:0000256" key="5">
    <source>
        <dbReference type="ARBA" id="ARBA00022989"/>
    </source>
</evidence>
<feature type="transmembrane region" description="Helical" evidence="7">
    <location>
        <begin position="312"/>
        <end position="334"/>
    </location>
</feature>
<feature type="transmembrane region" description="Helical" evidence="7">
    <location>
        <begin position="346"/>
        <end position="368"/>
    </location>
</feature>
<proteinExistence type="predicted"/>
<dbReference type="GO" id="GO:0005886">
    <property type="term" value="C:plasma membrane"/>
    <property type="evidence" value="ECO:0007669"/>
    <property type="project" value="UniProtKB-SubCell"/>
</dbReference>
<feature type="domain" description="Major facilitator superfamily (MFS) profile" evidence="8">
    <location>
        <begin position="9"/>
        <end position="401"/>
    </location>
</feature>
<comment type="subcellular location">
    <subcellularLocation>
        <location evidence="1">Cell membrane</location>
        <topology evidence="1">Multi-pass membrane protein</topology>
    </subcellularLocation>
</comment>
<sequence length="401" mass="44172">MLKVLKNKNITLLLLGRMVSVLGNYVQQIVLMWYILKQTNSPLIASFSLMICYIPRIFLSPFGGIFADKYNKKNIMAVCDFISGIFAIVLGLFVFYNIHVYIMILVSVCMAIVDTFFQPASLSIVPEITDDEILGVNSLSATITQVSSVIGPIIGGFLFGIFSPSICFFINGISFIISGLSELLIKTKNRIHNEIENLNIGNKTIYNIKIGFQTLIENKFLLYTALIGGGLINFFLAPISIYIPVFINDYLHLSSTYYGIVSSCIPAGGIFISLVTPYIVKYVKHKVLALLGFFIQGISLILFGLGNSIYSLAISMFIFGCSLTIVGISIRTIYQEEIPQETLGKSTAASMTISYIATPLGYMIGGFLIEKTTINLILFITGCAVTILAVIQGRIFTKINK</sequence>
<feature type="transmembrane region" description="Helical" evidence="7">
    <location>
        <begin position="168"/>
        <end position="185"/>
    </location>
</feature>
<keyword evidence="2" id="KW-0813">Transport</keyword>
<keyword evidence="5 7" id="KW-1133">Transmembrane helix</keyword>
<feature type="transmembrane region" description="Helical" evidence="7">
    <location>
        <begin position="42"/>
        <end position="63"/>
    </location>
</feature>
<keyword evidence="6 7" id="KW-0472">Membrane</keyword>
<feature type="transmembrane region" description="Helical" evidence="7">
    <location>
        <begin position="220"/>
        <end position="245"/>
    </location>
</feature>
<dbReference type="SUPFAM" id="SSF103473">
    <property type="entry name" value="MFS general substrate transporter"/>
    <property type="match status" value="1"/>
</dbReference>
<dbReference type="InterPro" id="IPR011701">
    <property type="entry name" value="MFS"/>
</dbReference>
<feature type="transmembrane region" description="Helical" evidence="7">
    <location>
        <begin position="75"/>
        <end position="94"/>
    </location>
</feature>
<dbReference type="AlphaFoldDB" id="A0A927ZLB6"/>
<dbReference type="CDD" id="cd06173">
    <property type="entry name" value="MFS_MefA_like"/>
    <property type="match status" value="1"/>
</dbReference>
<feature type="transmembrane region" description="Helical" evidence="7">
    <location>
        <begin position="12"/>
        <end position="36"/>
    </location>
</feature>
<organism evidence="9 10">
    <name type="scientific">Clostridium sulfidigenes</name>
    <dbReference type="NCBI Taxonomy" id="318464"/>
    <lineage>
        <taxon>Bacteria</taxon>
        <taxon>Bacillati</taxon>
        <taxon>Bacillota</taxon>
        <taxon>Clostridia</taxon>
        <taxon>Eubacteriales</taxon>
        <taxon>Clostridiaceae</taxon>
        <taxon>Clostridium</taxon>
    </lineage>
</organism>
<evidence type="ECO:0000256" key="3">
    <source>
        <dbReference type="ARBA" id="ARBA00022475"/>
    </source>
</evidence>
<evidence type="ECO:0000256" key="6">
    <source>
        <dbReference type="ARBA" id="ARBA00023136"/>
    </source>
</evidence>
<evidence type="ECO:0000256" key="4">
    <source>
        <dbReference type="ARBA" id="ARBA00022692"/>
    </source>
</evidence>
<keyword evidence="4 7" id="KW-0812">Transmembrane</keyword>
<dbReference type="InterPro" id="IPR036259">
    <property type="entry name" value="MFS_trans_sf"/>
</dbReference>
<evidence type="ECO:0000313" key="9">
    <source>
        <dbReference type="EMBL" id="MBE6061244.1"/>
    </source>
</evidence>
<keyword evidence="3" id="KW-1003">Cell membrane</keyword>
<dbReference type="GO" id="GO:0022857">
    <property type="term" value="F:transmembrane transporter activity"/>
    <property type="evidence" value="ECO:0007669"/>
    <property type="project" value="InterPro"/>
</dbReference>
<evidence type="ECO:0000313" key="10">
    <source>
        <dbReference type="Proteomes" id="UP000768462"/>
    </source>
</evidence>
<feature type="transmembrane region" description="Helical" evidence="7">
    <location>
        <begin position="100"/>
        <end position="117"/>
    </location>
</feature>
<dbReference type="PANTHER" id="PTHR43266:SF2">
    <property type="entry name" value="MAJOR FACILITATOR SUPERFAMILY (MFS) PROFILE DOMAIN-CONTAINING PROTEIN"/>
    <property type="match status" value="1"/>
</dbReference>
<feature type="transmembrane region" description="Helical" evidence="7">
    <location>
        <begin position="257"/>
        <end position="280"/>
    </location>
</feature>
<dbReference type="EMBL" id="SVCM01000157">
    <property type="protein sequence ID" value="MBE6061244.1"/>
    <property type="molecule type" value="Genomic_DNA"/>
</dbReference>
<evidence type="ECO:0000259" key="8">
    <source>
        <dbReference type="PROSITE" id="PS50850"/>
    </source>
</evidence>
<feature type="transmembrane region" description="Helical" evidence="7">
    <location>
        <begin position="138"/>
        <end position="162"/>
    </location>
</feature>
<dbReference type="InterPro" id="IPR022324">
    <property type="entry name" value="Bacilysin_exporter_BacE_put"/>
</dbReference>
<dbReference type="PROSITE" id="PS50850">
    <property type="entry name" value="MFS"/>
    <property type="match status" value="1"/>
</dbReference>